<organism evidence="2 3">
    <name type="scientific">Mycobacterium kyorinense</name>
    <dbReference type="NCBI Taxonomy" id="487514"/>
    <lineage>
        <taxon>Bacteria</taxon>
        <taxon>Bacillati</taxon>
        <taxon>Actinomycetota</taxon>
        <taxon>Actinomycetes</taxon>
        <taxon>Mycobacteriales</taxon>
        <taxon>Mycobacteriaceae</taxon>
        <taxon>Mycobacterium</taxon>
    </lineage>
</organism>
<dbReference type="AlphaFoldDB" id="A0A1X1XUE0"/>
<protein>
    <recommendedName>
        <fullName evidence="1">Helix-turn-helix domain-containing protein</fullName>
    </recommendedName>
</protein>
<dbReference type="OrthoDB" id="8667257at2"/>
<proteinExistence type="predicted"/>
<dbReference type="Pfam" id="PF12728">
    <property type="entry name" value="HTH_17"/>
    <property type="match status" value="1"/>
</dbReference>
<dbReference type="EMBL" id="LQPE01000133">
    <property type="protein sequence ID" value="ORW02485.1"/>
    <property type="molecule type" value="Genomic_DNA"/>
</dbReference>
<dbReference type="InterPro" id="IPR041657">
    <property type="entry name" value="HTH_17"/>
</dbReference>
<name>A0A1X1XUE0_9MYCO</name>
<evidence type="ECO:0000259" key="1">
    <source>
        <dbReference type="Pfam" id="PF12728"/>
    </source>
</evidence>
<comment type="caution">
    <text evidence="2">The sequence shown here is derived from an EMBL/GenBank/DDBJ whole genome shotgun (WGS) entry which is preliminary data.</text>
</comment>
<gene>
    <name evidence="2" type="ORF">AWC14_07055</name>
</gene>
<evidence type="ECO:0000313" key="3">
    <source>
        <dbReference type="Proteomes" id="UP000193487"/>
    </source>
</evidence>
<sequence>MDGKPERLLLPYDEARAALGGISRTTLWQLVNQGQIVRVNVGRRGFITAKSIDAYIDRLTAAASA</sequence>
<keyword evidence="3" id="KW-1185">Reference proteome</keyword>
<evidence type="ECO:0000313" key="2">
    <source>
        <dbReference type="EMBL" id="ORW02485.1"/>
    </source>
</evidence>
<feature type="domain" description="Helix-turn-helix" evidence="1">
    <location>
        <begin position="18"/>
        <end position="58"/>
    </location>
</feature>
<dbReference type="RefSeq" id="WP_045380094.1">
    <property type="nucleotide sequence ID" value="NZ_BBKA01000066.1"/>
</dbReference>
<accession>A0A1X1XUE0</accession>
<reference evidence="2 3" key="1">
    <citation type="submission" date="2016-01" db="EMBL/GenBank/DDBJ databases">
        <title>The new phylogeny of the genus Mycobacterium.</title>
        <authorList>
            <person name="Tarcisio F."/>
            <person name="Conor M."/>
            <person name="Antonella G."/>
            <person name="Elisabetta G."/>
            <person name="Giulia F.S."/>
            <person name="Sara T."/>
            <person name="Anna F."/>
            <person name="Clotilde B."/>
            <person name="Roberto B."/>
            <person name="Veronica D.S."/>
            <person name="Fabio R."/>
            <person name="Monica P."/>
            <person name="Olivier J."/>
            <person name="Enrico T."/>
            <person name="Nicola S."/>
        </authorList>
    </citation>
    <scope>NUCLEOTIDE SEQUENCE [LARGE SCALE GENOMIC DNA]</scope>
    <source>
        <strain evidence="2 3">DSM 45166</strain>
    </source>
</reference>
<dbReference type="Proteomes" id="UP000193487">
    <property type="component" value="Unassembled WGS sequence"/>
</dbReference>